<organism evidence="1 2">
    <name type="scientific">Algimonas porphyrae</name>
    <dbReference type="NCBI Taxonomy" id="1128113"/>
    <lineage>
        <taxon>Bacteria</taxon>
        <taxon>Pseudomonadati</taxon>
        <taxon>Pseudomonadota</taxon>
        <taxon>Alphaproteobacteria</taxon>
        <taxon>Maricaulales</taxon>
        <taxon>Robiginitomaculaceae</taxon>
        <taxon>Algimonas</taxon>
    </lineage>
</organism>
<dbReference type="SUPFAM" id="SSF53335">
    <property type="entry name" value="S-adenosyl-L-methionine-dependent methyltransferases"/>
    <property type="match status" value="1"/>
</dbReference>
<dbReference type="EMBL" id="BSNJ01000002">
    <property type="protein sequence ID" value="GLQ19996.1"/>
    <property type="molecule type" value="Genomic_DNA"/>
</dbReference>
<evidence type="ECO:0000313" key="1">
    <source>
        <dbReference type="EMBL" id="GLQ19996.1"/>
    </source>
</evidence>
<sequence>MLPRSDFDRDFQTLIANHDAGARGYLQHHEQRFYELFDTLARYVGDRDAPKVLEIGTSPFTTLYKRLFPHVRLTTIDRPLSMGGAGTDFSTRDAQAEAHHNFDLNMEALPPSIGQFDYIVFSEILEHLVINPTQMIEELVALLKPDGYLYLTTPNFFSYHLLARMARRDNPQVVMHRRGEDPDAAYHFREYALNELVEAAIAAGGRVVLAETSACWETDEHRQQLAEFPYLYSNLILMVMPAASTQHEAITDPVMTGPFDPLKQDLLSFLAQREAEAIETREIDDLKARLERYETGRFAALVRWLSRRH</sequence>
<proteinExistence type="predicted"/>
<protein>
    <recommendedName>
        <fullName evidence="3">Class I SAM-dependent methyltransferase</fullName>
    </recommendedName>
</protein>
<reference evidence="1" key="1">
    <citation type="journal article" date="2014" name="Int. J. Syst. Evol. Microbiol.">
        <title>Complete genome of a new Firmicutes species belonging to the dominant human colonic microbiota ('Ruminococcus bicirculans') reveals two chromosomes and a selective capacity to utilize plant glucans.</title>
        <authorList>
            <consortium name="NISC Comparative Sequencing Program"/>
            <person name="Wegmann U."/>
            <person name="Louis P."/>
            <person name="Goesmann A."/>
            <person name="Henrissat B."/>
            <person name="Duncan S.H."/>
            <person name="Flint H.J."/>
        </authorList>
    </citation>
    <scope>NUCLEOTIDE SEQUENCE</scope>
    <source>
        <strain evidence="1">NBRC 108216</strain>
    </source>
</reference>
<name>A0ABQ5UXQ8_9PROT</name>
<dbReference type="Gene3D" id="3.40.50.150">
    <property type="entry name" value="Vaccinia Virus protein VP39"/>
    <property type="match status" value="1"/>
</dbReference>
<evidence type="ECO:0000313" key="2">
    <source>
        <dbReference type="Proteomes" id="UP001161390"/>
    </source>
</evidence>
<dbReference type="InterPro" id="IPR029063">
    <property type="entry name" value="SAM-dependent_MTases_sf"/>
</dbReference>
<dbReference type="CDD" id="cd02440">
    <property type="entry name" value="AdoMet_MTases"/>
    <property type="match status" value="1"/>
</dbReference>
<reference evidence="1" key="2">
    <citation type="submission" date="2023-01" db="EMBL/GenBank/DDBJ databases">
        <title>Draft genome sequence of Algimonas porphyrae strain NBRC 108216.</title>
        <authorList>
            <person name="Sun Q."/>
            <person name="Mori K."/>
        </authorList>
    </citation>
    <scope>NUCLEOTIDE SEQUENCE</scope>
    <source>
        <strain evidence="1">NBRC 108216</strain>
    </source>
</reference>
<comment type="caution">
    <text evidence="1">The sequence shown here is derived from an EMBL/GenBank/DDBJ whole genome shotgun (WGS) entry which is preliminary data.</text>
</comment>
<accession>A0ABQ5UXQ8</accession>
<dbReference type="Proteomes" id="UP001161390">
    <property type="component" value="Unassembled WGS sequence"/>
</dbReference>
<evidence type="ECO:0008006" key="3">
    <source>
        <dbReference type="Google" id="ProtNLM"/>
    </source>
</evidence>
<dbReference type="Pfam" id="PF13489">
    <property type="entry name" value="Methyltransf_23"/>
    <property type="match status" value="1"/>
</dbReference>
<dbReference type="RefSeq" id="WP_284370165.1">
    <property type="nucleotide sequence ID" value="NZ_BSNJ01000002.1"/>
</dbReference>
<gene>
    <name evidence="1" type="ORF">GCM10007854_09510</name>
</gene>
<keyword evidence="2" id="KW-1185">Reference proteome</keyword>